<dbReference type="STRING" id="1316936.K678_12075"/>
<evidence type="ECO:0000313" key="4">
    <source>
        <dbReference type="Proteomes" id="UP000015350"/>
    </source>
</evidence>
<reference evidence="3 4" key="1">
    <citation type="submission" date="2013-04" db="EMBL/GenBank/DDBJ databases">
        <authorList>
            <person name="Kuznetsov B."/>
            <person name="Ivanovsky R."/>
        </authorList>
    </citation>
    <scope>NUCLEOTIDE SEQUENCE [LARGE SCALE GENOMIC DNA]</scope>
    <source>
        <strain evidence="3 4">MGU-K5</strain>
    </source>
</reference>
<dbReference type="InterPro" id="IPR006311">
    <property type="entry name" value="TAT_signal"/>
</dbReference>
<evidence type="ECO:0000256" key="1">
    <source>
        <dbReference type="SAM" id="SignalP"/>
    </source>
</evidence>
<accession>S9S5S2</accession>
<name>S9S5S2_MAGFU</name>
<comment type="caution">
    <text evidence="3">The sequence shown here is derived from an EMBL/GenBank/DDBJ whole genome shotgun (WGS) entry which is preliminary data.</text>
</comment>
<dbReference type="PROSITE" id="PS51318">
    <property type="entry name" value="TAT"/>
    <property type="match status" value="1"/>
</dbReference>
<evidence type="ECO:0000259" key="2">
    <source>
        <dbReference type="Pfam" id="PF13229"/>
    </source>
</evidence>
<dbReference type="InterPro" id="IPR011050">
    <property type="entry name" value="Pectin_lyase_fold/virulence"/>
</dbReference>
<feature type="signal peptide" evidence="1">
    <location>
        <begin position="1"/>
        <end position="26"/>
    </location>
</feature>
<dbReference type="RefSeq" id="WP_021132724.1">
    <property type="nucleotide sequence ID" value="NZ_AQPH01000047.1"/>
</dbReference>
<dbReference type="OrthoDB" id="8479110at2"/>
<evidence type="ECO:0000313" key="3">
    <source>
        <dbReference type="EMBL" id="EPY01242.1"/>
    </source>
</evidence>
<proteinExistence type="predicted"/>
<dbReference type="AlphaFoldDB" id="S9S5S2"/>
<dbReference type="SUPFAM" id="SSF51126">
    <property type="entry name" value="Pectin lyase-like"/>
    <property type="match status" value="1"/>
</dbReference>
<dbReference type="EMBL" id="AQPH01000047">
    <property type="protein sequence ID" value="EPY01242.1"/>
    <property type="molecule type" value="Genomic_DNA"/>
</dbReference>
<organism evidence="3 4">
    <name type="scientific">Magnetospirillum fulvum MGU-K5</name>
    <dbReference type="NCBI Taxonomy" id="1316936"/>
    <lineage>
        <taxon>Bacteria</taxon>
        <taxon>Pseudomonadati</taxon>
        <taxon>Pseudomonadota</taxon>
        <taxon>Alphaproteobacteria</taxon>
        <taxon>Rhodospirillales</taxon>
        <taxon>Rhodospirillaceae</taxon>
        <taxon>Magnetospirillum</taxon>
    </lineage>
</organism>
<dbReference type="Gene3D" id="2.160.20.10">
    <property type="entry name" value="Single-stranded right-handed beta-helix, Pectin lyase-like"/>
    <property type="match status" value="1"/>
</dbReference>
<feature type="chain" id="PRO_5004556602" description="Right handed beta helix domain-containing protein" evidence="1">
    <location>
        <begin position="27"/>
        <end position="363"/>
    </location>
</feature>
<dbReference type="InterPro" id="IPR012334">
    <property type="entry name" value="Pectin_lyas_fold"/>
</dbReference>
<dbReference type="Pfam" id="PF13229">
    <property type="entry name" value="Beta_helix"/>
    <property type="match status" value="1"/>
</dbReference>
<feature type="domain" description="Right handed beta helix" evidence="2">
    <location>
        <begin position="254"/>
        <end position="339"/>
    </location>
</feature>
<gene>
    <name evidence="3" type="ORF">K678_12075</name>
</gene>
<protein>
    <recommendedName>
        <fullName evidence="2">Right handed beta helix domain-containing protein</fullName>
    </recommendedName>
</protein>
<keyword evidence="1" id="KW-0732">Signal</keyword>
<dbReference type="Proteomes" id="UP000015350">
    <property type="component" value="Unassembled WGS sequence"/>
</dbReference>
<dbReference type="InterPro" id="IPR039448">
    <property type="entry name" value="Beta_helix"/>
</dbReference>
<sequence>MSITRRRFVGLGLGAGLLGAVAPSFAAVPAIPKQYGLSLLEVAPDVNELADNTESFANAIDYASRNGLGTLFIPAGTFPLRKLVLRDTVKIVGAGRNATVLQALPSTEPGLVVLDGGPVRYSGLSGLTLRGGVPEKANNPGQWAILLKGAAKAGLDRPHGGLWWSEFRDLAIQSFDNGIFLNGGGKSYLLPNQFLTFSNIICYAIAAAAGRTLKIVGQNAQILFQQVQFDFMGGAAATTSVQVGGESPDAINPSIVHFDVCTFQSARQAVSVRGAQNVAFTSCWFESNGGGIVALENAAGISISNSRFANTGDAMGAINFSAKTSGTVISNIFAGVRTSKTVLVGDTAQVVQIGNFSILGAAG</sequence>